<proteinExistence type="predicted"/>
<organism evidence="1 2">
    <name type="scientific">Heterorhabditis bacteriophora</name>
    <name type="common">Entomopathogenic nematode worm</name>
    <dbReference type="NCBI Taxonomy" id="37862"/>
    <lineage>
        <taxon>Eukaryota</taxon>
        <taxon>Metazoa</taxon>
        <taxon>Ecdysozoa</taxon>
        <taxon>Nematoda</taxon>
        <taxon>Chromadorea</taxon>
        <taxon>Rhabditida</taxon>
        <taxon>Rhabditina</taxon>
        <taxon>Rhabditomorpha</taxon>
        <taxon>Strongyloidea</taxon>
        <taxon>Heterorhabditidae</taxon>
        <taxon>Heterorhabditis</taxon>
    </lineage>
</organism>
<reference evidence="2" key="1">
    <citation type="submission" date="2016-11" db="UniProtKB">
        <authorList>
            <consortium name="WormBaseParasite"/>
        </authorList>
    </citation>
    <scope>IDENTIFICATION</scope>
</reference>
<keyword evidence="1" id="KW-1185">Reference proteome</keyword>
<evidence type="ECO:0000313" key="1">
    <source>
        <dbReference type="Proteomes" id="UP000095283"/>
    </source>
</evidence>
<dbReference type="WBParaSite" id="Hba_14897">
    <property type="protein sequence ID" value="Hba_14897"/>
    <property type="gene ID" value="Hba_14897"/>
</dbReference>
<sequence length="32" mass="3683">MTSLIIPQHLETPSWVRYHKMNATYNGGPIQV</sequence>
<evidence type="ECO:0000313" key="2">
    <source>
        <dbReference type="WBParaSite" id="Hba_14897"/>
    </source>
</evidence>
<name>A0A1I7XBK2_HETBA</name>
<dbReference type="Proteomes" id="UP000095283">
    <property type="component" value="Unplaced"/>
</dbReference>
<accession>A0A1I7XBK2</accession>
<protein>
    <submittedName>
        <fullName evidence="2">Uncharacterized protein</fullName>
    </submittedName>
</protein>
<dbReference type="AlphaFoldDB" id="A0A1I7XBK2"/>